<gene>
    <name evidence="1" type="ORF">HLUCCX10_15195</name>
</gene>
<evidence type="ECO:0000313" key="2">
    <source>
        <dbReference type="Proteomes" id="UP000050421"/>
    </source>
</evidence>
<dbReference type="InterPro" id="IPR013321">
    <property type="entry name" value="Arc_rbn_hlx_hlx"/>
</dbReference>
<protein>
    <submittedName>
        <fullName evidence="1">Toxin-antitoxin system antidote component</fullName>
    </submittedName>
</protein>
<dbReference type="AlphaFoldDB" id="A0A0P7X890"/>
<dbReference type="EMBL" id="LJXT01000121">
    <property type="protein sequence ID" value="KPQ11444.1"/>
    <property type="molecule type" value="Genomic_DNA"/>
</dbReference>
<organism evidence="1 2">
    <name type="scientific">Algoriphagus marincola HL-49</name>
    <dbReference type="NCBI Taxonomy" id="1305737"/>
    <lineage>
        <taxon>Bacteria</taxon>
        <taxon>Pseudomonadati</taxon>
        <taxon>Bacteroidota</taxon>
        <taxon>Cytophagia</taxon>
        <taxon>Cytophagales</taxon>
        <taxon>Cyclobacteriaceae</taxon>
        <taxon>Algoriphagus</taxon>
    </lineage>
</organism>
<sequence length="78" mass="9185">MKTLSLKLKESVFEETEDILKEKGIPRNRYINEALDFYNRYHKRKKLARQFAKASEMVADSSMEVNAEFDLLIDEEAV</sequence>
<name>A0A0P7X890_9BACT</name>
<dbReference type="GO" id="GO:0006355">
    <property type="term" value="P:regulation of DNA-templated transcription"/>
    <property type="evidence" value="ECO:0007669"/>
    <property type="project" value="InterPro"/>
</dbReference>
<dbReference type="PATRIC" id="fig|1305737.6.peg.131"/>
<dbReference type="OrthoDB" id="680137at2"/>
<accession>A0A0P7X890</accession>
<dbReference type="STRING" id="1305737.GCA_000526355_01439"/>
<proteinExistence type="predicted"/>
<dbReference type="Proteomes" id="UP000050421">
    <property type="component" value="Unassembled WGS sequence"/>
</dbReference>
<comment type="caution">
    <text evidence="1">The sequence shown here is derived from an EMBL/GenBank/DDBJ whole genome shotgun (WGS) entry which is preliminary data.</text>
</comment>
<reference evidence="1 2" key="1">
    <citation type="submission" date="2015-09" db="EMBL/GenBank/DDBJ databases">
        <title>Identification and resolution of microdiversity through metagenomic sequencing of parallel consortia.</title>
        <authorList>
            <person name="Nelson W.C."/>
            <person name="Romine M.F."/>
            <person name="Lindemann S.R."/>
        </authorList>
    </citation>
    <scope>NUCLEOTIDE SEQUENCE [LARGE SCALE GENOMIC DNA]</scope>
    <source>
        <strain evidence="1">HL-49</strain>
    </source>
</reference>
<evidence type="ECO:0000313" key="1">
    <source>
        <dbReference type="EMBL" id="KPQ11444.1"/>
    </source>
</evidence>
<dbReference type="Gene3D" id="1.10.1220.10">
    <property type="entry name" value="Met repressor-like"/>
    <property type="match status" value="1"/>
</dbReference>